<keyword evidence="2" id="KW-1185">Reference proteome</keyword>
<evidence type="ECO:0000313" key="1">
    <source>
        <dbReference type="EMBL" id="KAJ6972785.1"/>
    </source>
</evidence>
<organism evidence="1 2">
    <name type="scientific">Populus alba x Populus x berolinensis</name>
    <dbReference type="NCBI Taxonomy" id="444605"/>
    <lineage>
        <taxon>Eukaryota</taxon>
        <taxon>Viridiplantae</taxon>
        <taxon>Streptophyta</taxon>
        <taxon>Embryophyta</taxon>
        <taxon>Tracheophyta</taxon>
        <taxon>Spermatophyta</taxon>
        <taxon>Magnoliopsida</taxon>
        <taxon>eudicotyledons</taxon>
        <taxon>Gunneridae</taxon>
        <taxon>Pentapetalae</taxon>
        <taxon>rosids</taxon>
        <taxon>fabids</taxon>
        <taxon>Malpighiales</taxon>
        <taxon>Salicaceae</taxon>
        <taxon>Saliceae</taxon>
        <taxon>Populus</taxon>
    </lineage>
</organism>
<protein>
    <submittedName>
        <fullName evidence="1">Uncharacterized protein</fullName>
    </submittedName>
</protein>
<name>A0AAD6Q017_9ROSI</name>
<accession>A0AAD6Q017</accession>
<gene>
    <name evidence="1" type="ORF">NC653_033180</name>
</gene>
<dbReference type="EMBL" id="JAQIZT010000014">
    <property type="protein sequence ID" value="KAJ6972785.1"/>
    <property type="molecule type" value="Genomic_DNA"/>
</dbReference>
<evidence type="ECO:0000313" key="2">
    <source>
        <dbReference type="Proteomes" id="UP001164929"/>
    </source>
</evidence>
<comment type="caution">
    <text evidence="1">The sequence shown here is derived from an EMBL/GenBank/DDBJ whole genome shotgun (WGS) entry which is preliminary data.</text>
</comment>
<sequence length="36" mass="4155">MLVQDETMREVSPVNQINKDRKTLHIKSSYTNCCAT</sequence>
<dbReference type="AlphaFoldDB" id="A0AAD6Q017"/>
<reference evidence="1" key="1">
    <citation type="journal article" date="2023" name="Mol. Ecol. Resour.">
        <title>Chromosome-level genome assembly of a triploid poplar Populus alba 'Berolinensis'.</title>
        <authorList>
            <person name="Chen S."/>
            <person name="Yu Y."/>
            <person name="Wang X."/>
            <person name="Wang S."/>
            <person name="Zhang T."/>
            <person name="Zhou Y."/>
            <person name="He R."/>
            <person name="Meng N."/>
            <person name="Wang Y."/>
            <person name="Liu W."/>
            <person name="Liu Z."/>
            <person name="Liu J."/>
            <person name="Guo Q."/>
            <person name="Huang H."/>
            <person name="Sederoff R.R."/>
            <person name="Wang G."/>
            <person name="Qu G."/>
            <person name="Chen S."/>
        </authorList>
    </citation>
    <scope>NUCLEOTIDE SEQUENCE</scope>
    <source>
        <strain evidence="1">SC-2020</strain>
    </source>
</reference>
<dbReference type="Proteomes" id="UP001164929">
    <property type="component" value="Chromosome 14"/>
</dbReference>
<proteinExistence type="predicted"/>